<evidence type="ECO:0000313" key="2">
    <source>
        <dbReference type="Proteomes" id="UP000032309"/>
    </source>
</evidence>
<dbReference type="Proteomes" id="UP000032309">
    <property type="component" value="Unassembled WGS sequence"/>
</dbReference>
<dbReference type="InterPro" id="IPR052918">
    <property type="entry name" value="Motility_Chemotaxis_Reg"/>
</dbReference>
<gene>
    <name evidence="1" type="ORF">BROSI_A1079</name>
</gene>
<evidence type="ECO:0000313" key="1">
    <source>
        <dbReference type="EMBL" id="GAN32564.1"/>
    </source>
</evidence>
<name>A0ABQ0JVS7_9BACT</name>
<keyword evidence="2" id="KW-1185">Reference proteome</keyword>
<protein>
    <submittedName>
        <fullName evidence="1">Protein with FOG domain and PKD repeat</fullName>
    </submittedName>
</protein>
<reference evidence="2" key="1">
    <citation type="journal article" date="2015" name="Genome Announc.">
        <title>Draft Genome Sequence of an Anaerobic Ammonium-Oxidizing Bacterium, "Candidatus Brocadia sinica".</title>
        <authorList>
            <person name="Oshiki M."/>
            <person name="Shinyako-Hata K."/>
            <person name="Satoh H."/>
            <person name="Okabe S."/>
        </authorList>
    </citation>
    <scope>NUCLEOTIDE SEQUENCE [LARGE SCALE GENOMIC DNA]</scope>
    <source>
        <strain evidence="2">JPN1</strain>
    </source>
</reference>
<comment type="caution">
    <text evidence="1">The sequence shown here is derived from an EMBL/GenBank/DDBJ whole genome shotgun (WGS) entry which is preliminary data.</text>
</comment>
<dbReference type="RefSeq" id="WP_052562708.1">
    <property type="nucleotide sequence ID" value="NZ_BAFN01000001.1"/>
</dbReference>
<dbReference type="EMBL" id="BAFN01000001">
    <property type="protein sequence ID" value="GAN32564.1"/>
    <property type="molecule type" value="Genomic_DNA"/>
</dbReference>
<dbReference type="PANTHER" id="PTHR35580:SF1">
    <property type="entry name" value="PHYTASE-LIKE DOMAIN-CONTAINING PROTEIN"/>
    <property type="match status" value="1"/>
</dbReference>
<dbReference type="Pfam" id="PF06739">
    <property type="entry name" value="SBBP"/>
    <property type="match status" value="2"/>
</dbReference>
<accession>A0ABQ0JVS7</accession>
<organism evidence="1 2">
    <name type="scientific">Candidatus Brocadia sinica JPN1</name>
    <dbReference type="NCBI Taxonomy" id="1197129"/>
    <lineage>
        <taxon>Bacteria</taxon>
        <taxon>Pseudomonadati</taxon>
        <taxon>Planctomycetota</taxon>
        <taxon>Candidatus Brocadiia</taxon>
        <taxon>Candidatus Brocadiales</taxon>
        <taxon>Candidatus Brocadiaceae</taxon>
        <taxon>Candidatus Brocadia</taxon>
    </lineage>
</organism>
<dbReference type="InterPro" id="IPR010620">
    <property type="entry name" value="SBBP_repeat"/>
</dbReference>
<sequence>MDSSGNAYVSGSTGSTNFPIVSAYQVSHAGGSFDAFVTKISSTGSALIYSTYLGGGAKDEGWGMEVDGSDNAYVAGITESMDFPTTSAYQGSKQGIQDAFVTKFAIGNSAPVANAGSDQTVDELTLVALDGSGSNDPETIP</sequence>
<proteinExistence type="predicted"/>
<dbReference type="PANTHER" id="PTHR35580">
    <property type="entry name" value="CELL SURFACE GLYCOPROTEIN (S-LAYER PROTEIN)-LIKE PROTEIN"/>
    <property type="match status" value="1"/>
</dbReference>